<keyword evidence="3" id="KW-1185">Reference proteome</keyword>
<proteinExistence type="predicted"/>
<dbReference type="Proteomes" id="UP001221757">
    <property type="component" value="Unassembled WGS sequence"/>
</dbReference>
<reference evidence="2" key="1">
    <citation type="submission" date="2023-03" db="EMBL/GenBank/DDBJ databases">
        <title>Massive genome expansion in bonnet fungi (Mycena s.s.) driven by repeated elements and novel gene families across ecological guilds.</title>
        <authorList>
            <consortium name="Lawrence Berkeley National Laboratory"/>
            <person name="Harder C.B."/>
            <person name="Miyauchi S."/>
            <person name="Viragh M."/>
            <person name="Kuo A."/>
            <person name="Thoen E."/>
            <person name="Andreopoulos B."/>
            <person name="Lu D."/>
            <person name="Skrede I."/>
            <person name="Drula E."/>
            <person name="Henrissat B."/>
            <person name="Morin E."/>
            <person name="Kohler A."/>
            <person name="Barry K."/>
            <person name="LaButti K."/>
            <person name="Morin E."/>
            <person name="Salamov A."/>
            <person name="Lipzen A."/>
            <person name="Mereny Z."/>
            <person name="Hegedus B."/>
            <person name="Baldrian P."/>
            <person name="Stursova M."/>
            <person name="Weitz H."/>
            <person name="Taylor A."/>
            <person name="Grigoriev I.V."/>
            <person name="Nagy L.G."/>
            <person name="Martin F."/>
            <person name="Kauserud H."/>
        </authorList>
    </citation>
    <scope>NUCLEOTIDE SEQUENCE</scope>
    <source>
        <strain evidence="2">CBHHK067</strain>
    </source>
</reference>
<dbReference type="EMBL" id="JARKIE010000467">
    <property type="protein sequence ID" value="KAJ7635867.1"/>
    <property type="molecule type" value="Genomic_DNA"/>
</dbReference>
<accession>A0AAD7C0Q2</accession>
<feature type="transmembrane region" description="Helical" evidence="1">
    <location>
        <begin position="83"/>
        <end position="104"/>
    </location>
</feature>
<keyword evidence="1" id="KW-1133">Transmembrane helix</keyword>
<gene>
    <name evidence="2" type="ORF">B0H17DRAFT_1217236</name>
</gene>
<dbReference type="AlphaFoldDB" id="A0AAD7C0Q2"/>
<keyword evidence="1" id="KW-0812">Transmembrane</keyword>
<comment type="caution">
    <text evidence="2">The sequence shown here is derived from an EMBL/GenBank/DDBJ whole genome shotgun (WGS) entry which is preliminary data.</text>
</comment>
<evidence type="ECO:0000313" key="2">
    <source>
        <dbReference type="EMBL" id="KAJ7635867.1"/>
    </source>
</evidence>
<evidence type="ECO:0000256" key="1">
    <source>
        <dbReference type="SAM" id="Phobius"/>
    </source>
</evidence>
<evidence type="ECO:0000313" key="3">
    <source>
        <dbReference type="Proteomes" id="UP001221757"/>
    </source>
</evidence>
<protein>
    <submittedName>
        <fullName evidence="2">Uncharacterized protein</fullName>
    </submittedName>
</protein>
<name>A0AAD7C0Q2_MYCRO</name>
<sequence length="191" mass="21229">MRPVPRTRMSWIHQRGLFGPVALVARYWSCLACILIPAPEKQRALLSDDSLLARIPRSLPSFLRLGLVLHQCGWFVPLSVIPYPLMVLSSYSFGLFLRMFALLLHVSIPRASGFCTPGSFIDYILSFCGPGTSTGTPDALFGASAAPKYPIRLFTGNGQEFFSLEMGVDVRCQTLAWMMSQRGPRFRLAVV</sequence>
<organism evidence="2 3">
    <name type="scientific">Mycena rosella</name>
    <name type="common">Pink bonnet</name>
    <name type="synonym">Agaricus rosellus</name>
    <dbReference type="NCBI Taxonomy" id="1033263"/>
    <lineage>
        <taxon>Eukaryota</taxon>
        <taxon>Fungi</taxon>
        <taxon>Dikarya</taxon>
        <taxon>Basidiomycota</taxon>
        <taxon>Agaricomycotina</taxon>
        <taxon>Agaricomycetes</taxon>
        <taxon>Agaricomycetidae</taxon>
        <taxon>Agaricales</taxon>
        <taxon>Marasmiineae</taxon>
        <taxon>Mycenaceae</taxon>
        <taxon>Mycena</taxon>
    </lineage>
</organism>
<keyword evidence="1" id="KW-0472">Membrane</keyword>